<dbReference type="InterPro" id="IPR006260">
    <property type="entry name" value="TonB/TolA_C"/>
</dbReference>
<dbReference type="PANTHER" id="PTHR33446:SF2">
    <property type="entry name" value="PROTEIN TONB"/>
    <property type="match status" value="1"/>
</dbReference>
<dbReference type="Pfam" id="PF05569">
    <property type="entry name" value="Peptidase_M56"/>
    <property type="match status" value="1"/>
</dbReference>
<evidence type="ECO:0000256" key="9">
    <source>
        <dbReference type="ARBA" id="ARBA00023136"/>
    </source>
</evidence>
<evidence type="ECO:0000256" key="3">
    <source>
        <dbReference type="ARBA" id="ARBA00022448"/>
    </source>
</evidence>
<evidence type="ECO:0000256" key="10">
    <source>
        <dbReference type="SAM" id="Phobius"/>
    </source>
</evidence>
<dbReference type="CDD" id="cd07341">
    <property type="entry name" value="M56_BlaR1_MecR1_like"/>
    <property type="match status" value="1"/>
</dbReference>
<name>A0ABU3BFI4_9FLAO</name>
<evidence type="ECO:0000256" key="1">
    <source>
        <dbReference type="ARBA" id="ARBA00004383"/>
    </source>
</evidence>
<feature type="transmembrane region" description="Helical" evidence="10">
    <location>
        <begin position="263"/>
        <end position="281"/>
    </location>
</feature>
<keyword evidence="6 10" id="KW-0812">Transmembrane</keyword>
<sequence>MITYLLEILIFQLAFLLVYDLFLKGETFFQWNRAYLLVTFIISLVLPWVKIEALKTTVSSDLVAYPQAFFQLQSVILNTEVEKASFWSQWLWYEWIFFAGIGLTTILFVVKLYRIEVLRLKGQKKYYPRFTKVVVTKSSVAFSFFKHVFLGDGIPREKEPNILAHELVHIKQWHSLDLLFFELMRIVFWFNPLVYIYQSRMSELHEFIADAHVAKTNKKEQYQLLLAEVFQTQHISFVNQFFKSSLIKKRIVMLSKTKSKKVVQLKYLLLLPAIMGMLLYTSCEQEIKQESVESEVALNESDAALLKSIENHLQNKSLEELIRIAFRVDLKYDLDIDPLSKRDFFEQQLALYHVNNKMNSSQDIEFTSELKEVLVDIYMPSSEKYDSYLNEYEAFKTLGENLKVSIDKKDFTIRSIKKEDKNLGPGEFYQVGKIKDMTSEEIGKVNQYLEHIKGTERPLFLSDDNLSFKISSINPINENKGYSVDYKVTKIQKKDSLIPFAIVEEIPVFPGCEGAVNPKDCFQESLQKHIRKNFNYPKEAQEQGIQGRVSVVFTIAKDGSITNIRKRGPHQLLEEEAVRIIKRLPHMTPGKQDGEVVEVPFSIPITFRLSDTSKTPIPFPKMATDADGIRPMVKSQILKYNKLVDERKRLLKSANRDNPVIIALEKDLTLLKTKINEQLHLN</sequence>
<dbReference type="EMBL" id="JAVRHU010000001">
    <property type="protein sequence ID" value="MDT0620898.1"/>
    <property type="molecule type" value="Genomic_DNA"/>
</dbReference>
<feature type="transmembrane region" description="Helical" evidence="10">
    <location>
        <begin position="90"/>
        <end position="110"/>
    </location>
</feature>
<dbReference type="InterPro" id="IPR008756">
    <property type="entry name" value="Peptidase_M56"/>
</dbReference>
<keyword evidence="5" id="KW-0997">Cell inner membrane</keyword>
<feature type="transmembrane region" description="Helical" evidence="10">
    <location>
        <begin position="34"/>
        <end position="51"/>
    </location>
</feature>
<keyword evidence="4" id="KW-1003">Cell membrane</keyword>
<evidence type="ECO:0000256" key="8">
    <source>
        <dbReference type="ARBA" id="ARBA00022989"/>
    </source>
</evidence>
<organism evidence="12 13">
    <name type="scientific">Croceitalea vernalis</name>
    <dbReference type="NCBI Taxonomy" id="3075599"/>
    <lineage>
        <taxon>Bacteria</taxon>
        <taxon>Pseudomonadati</taxon>
        <taxon>Bacteroidota</taxon>
        <taxon>Flavobacteriia</taxon>
        <taxon>Flavobacteriales</taxon>
        <taxon>Flavobacteriaceae</taxon>
        <taxon>Croceitalea</taxon>
    </lineage>
</organism>
<dbReference type="NCBIfam" id="TIGR01352">
    <property type="entry name" value="tonB_Cterm"/>
    <property type="match status" value="1"/>
</dbReference>
<keyword evidence="13" id="KW-1185">Reference proteome</keyword>
<feature type="transmembrane region" description="Helical" evidence="10">
    <location>
        <begin position="6"/>
        <end position="22"/>
    </location>
</feature>
<dbReference type="PROSITE" id="PS52015">
    <property type="entry name" value="TONB_CTD"/>
    <property type="match status" value="1"/>
</dbReference>
<dbReference type="Pfam" id="PF03544">
    <property type="entry name" value="TonB_C"/>
    <property type="match status" value="1"/>
</dbReference>
<keyword evidence="7" id="KW-0653">Protein transport</keyword>
<evidence type="ECO:0000256" key="7">
    <source>
        <dbReference type="ARBA" id="ARBA00022927"/>
    </source>
</evidence>
<evidence type="ECO:0000256" key="2">
    <source>
        <dbReference type="ARBA" id="ARBA00006555"/>
    </source>
</evidence>
<dbReference type="SUPFAM" id="SSF74653">
    <property type="entry name" value="TolA/TonB C-terminal domain"/>
    <property type="match status" value="1"/>
</dbReference>
<gene>
    <name evidence="12" type="ORF">RM520_04630</name>
</gene>
<evidence type="ECO:0000256" key="4">
    <source>
        <dbReference type="ARBA" id="ARBA00022475"/>
    </source>
</evidence>
<dbReference type="InterPro" id="IPR051045">
    <property type="entry name" value="TonB-dependent_transducer"/>
</dbReference>
<evidence type="ECO:0000259" key="11">
    <source>
        <dbReference type="PROSITE" id="PS52015"/>
    </source>
</evidence>
<keyword evidence="3" id="KW-0813">Transport</keyword>
<evidence type="ECO:0000256" key="6">
    <source>
        <dbReference type="ARBA" id="ARBA00022692"/>
    </source>
</evidence>
<comment type="similarity">
    <text evidence="2">Belongs to the TonB family.</text>
</comment>
<evidence type="ECO:0000256" key="5">
    <source>
        <dbReference type="ARBA" id="ARBA00022519"/>
    </source>
</evidence>
<dbReference type="RefSeq" id="WP_311387143.1">
    <property type="nucleotide sequence ID" value="NZ_JAVRHU010000001.1"/>
</dbReference>
<dbReference type="Gene3D" id="3.30.1150.10">
    <property type="match status" value="1"/>
</dbReference>
<reference evidence="12 13" key="1">
    <citation type="submission" date="2023-09" db="EMBL/GenBank/DDBJ databases">
        <authorList>
            <person name="Rey-Velasco X."/>
        </authorList>
    </citation>
    <scope>NUCLEOTIDE SEQUENCE [LARGE SCALE GENOMIC DNA]</scope>
    <source>
        <strain evidence="12 13">P007</strain>
    </source>
</reference>
<dbReference type="InterPro" id="IPR037682">
    <property type="entry name" value="TonB_C"/>
</dbReference>
<dbReference type="Proteomes" id="UP001250662">
    <property type="component" value="Unassembled WGS sequence"/>
</dbReference>
<protein>
    <submittedName>
        <fullName evidence="12">M56 family metallopeptidase</fullName>
    </submittedName>
</protein>
<comment type="subcellular location">
    <subcellularLocation>
        <location evidence="1">Cell inner membrane</location>
        <topology evidence="1">Single-pass membrane protein</topology>
        <orientation evidence="1">Periplasmic side</orientation>
    </subcellularLocation>
</comment>
<keyword evidence="8 10" id="KW-1133">Transmembrane helix</keyword>
<evidence type="ECO:0000313" key="12">
    <source>
        <dbReference type="EMBL" id="MDT0620898.1"/>
    </source>
</evidence>
<accession>A0ABU3BFI4</accession>
<comment type="caution">
    <text evidence="12">The sequence shown here is derived from an EMBL/GenBank/DDBJ whole genome shotgun (WGS) entry which is preliminary data.</text>
</comment>
<dbReference type="PANTHER" id="PTHR33446">
    <property type="entry name" value="PROTEIN TONB-RELATED"/>
    <property type="match status" value="1"/>
</dbReference>
<evidence type="ECO:0000313" key="13">
    <source>
        <dbReference type="Proteomes" id="UP001250662"/>
    </source>
</evidence>
<proteinExistence type="inferred from homology"/>
<feature type="domain" description="TonB C-terminal" evidence="11">
    <location>
        <begin position="521"/>
        <end position="616"/>
    </location>
</feature>
<keyword evidence="9 10" id="KW-0472">Membrane</keyword>